<keyword evidence="1" id="KW-0812">Transmembrane</keyword>
<dbReference type="GO" id="GO:0042925">
    <property type="term" value="F:benzoate transmembrane transporter activity"/>
    <property type="evidence" value="ECO:0007669"/>
    <property type="project" value="InterPro"/>
</dbReference>
<name>A0A1M5ADH1_9FIRM</name>
<dbReference type="Proteomes" id="UP000184148">
    <property type="component" value="Unassembled WGS sequence"/>
</dbReference>
<dbReference type="GO" id="GO:0005886">
    <property type="term" value="C:plasma membrane"/>
    <property type="evidence" value="ECO:0007669"/>
    <property type="project" value="TreeGrafter"/>
</dbReference>
<feature type="transmembrane region" description="Helical" evidence="1">
    <location>
        <begin position="85"/>
        <end position="102"/>
    </location>
</feature>
<sequence>MKNELMEKGYNIFDSLKLVFANLNFPRLTTGLIGALFSSMGPGMIVMSAAKDGQLTESMAISWIFAIFFFAGIATMFMSLYYRTPVVIAFSIPGAVLIGKYLQSGGDIYSAVGVYFAISILVLVLTATGVIKVLIEHIPISIMLGMVAGVLLSFGINAFTSALKMPAIYGVMVAVFFIWHFFKRISGKVPGVVVSMLIGVILLKAFGLLKSVPIAWEIAKPVVVTPAFDFRSLIALGVPLFFMVVGVQNIQAVGVLLSRGYTPPINAMYTIPSIMTFFNGLFAGHTAVTAGPSTAICSSDMAGTKEYRWIASFFEGVFWLVIGLLAKVAVESAKLAPKEFMQVVAGLAMFEVFISAFEGAFSQKFRKGAMVAFLVAASNVSLMQVGAPFWAIVFGVLASLIAERQDFKQDEKEPAVNMKPGVAVSK</sequence>
<feature type="transmembrane region" description="Helical" evidence="1">
    <location>
        <begin position="138"/>
        <end position="159"/>
    </location>
</feature>
<dbReference type="PANTHER" id="PTHR30199">
    <property type="entry name" value="MFS FAMILY TRANSPORTER, PREDICTED SUBSTRATE BENZOATE"/>
    <property type="match status" value="1"/>
</dbReference>
<keyword evidence="1" id="KW-1133">Transmembrane helix</keyword>
<feature type="transmembrane region" description="Helical" evidence="1">
    <location>
        <begin position="165"/>
        <end position="182"/>
    </location>
</feature>
<dbReference type="Pfam" id="PF03594">
    <property type="entry name" value="BenE"/>
    <property type="match status" value="1"/>
</dbReference>
<feature type="transmembrane region" description="Helical" evidence="1">
    <location>
        <begin position="108"/>
        <end position="131"/>
    </location>
</feature>
<keyword evidence="3" id="KW-1185">Reference proteome</keyword>
<dbReference type="InterPro" id="IPR004711">
    <property type="entry name" value="Benzoate_Transporter"/>
</dbReference>
<dbReference type="EMBL" id="FQUY01000017">
    <property type="protein sequence ID" value="SHF28157.1"/>
    <property type="molecule type" value="Genomic_DNA"/>
</dbReference>
<feature type="transmembrane region" description="Helical" evidence="1">
    <location>
        <begin position="307"/>
        <end position="328"/>
    </location>
</feature>
<dbReference type="STRING" id="1121429.SAMN02745133_02239"/>
<feature type="transmembrane region" description="Helical" evidence="1">
    <location>
        <begin position="60"/>
        <end position="78"/>
    </location>
</feature>
<organism evidence="2 3">
    <name type="scientific">Desulforamulus putei DSM 12395</name>
    <dbReference type="NCBI Taxonomy" id="1121429"/>
    <lineage>
        <taxon>Bacteria</taxon>
        <taxon>Bacillati</taxon>
        <taxon>Bacillota</taxon>
        <taxon>Clostridia</taxon>
        <taxon>Eubacteriales</taxon>
        <taxon>Peptococcaceae</taxon>
        <taxon>Desulforamulus</taxon>
    </lineage>
</organism>
<dbReference type="AlphaFoldDB" id="A0A1M5ADH1"/>
<proteinExistence type="predicted"/>
<evidence type="ECO:0000256" key="1">
    <source>
        <dbReference type="SAM" id="Phobius"/>
    </source>
</evidence>
<feature type="transmembrane region" description="Helical" evidence="1">
    <location>
        <begin position="189"/>
        <end position="212"/>
    </location>
</feature>
<accession>A0A1M5ADH1</accession>
<feature type="transmembrane region" description="Helical" evidence="1">
    <location>
        <begin position="340"/>
        <end position="361"/>
    </location>
</feature>
<evidence type="ECO:0000313" key="2">
    <source>
        <dbReference type="EMBL" id="SHF28157.1"/>
    </source>
</evidence>
<dbReference type="PANTHER" id="PTHR30199:SF0">
    <property type="entry name" value="INNER MEMBRANE PROTEIN YDCO"/>
    <property type="match status" value="1"/>
</dbReference>
<reference evidence="3" key="1">
    <citation type="submission" date="2016-11" db="EMBL/GenBank/DDBJ databases">
        <authorList>
            <person name="Varghese N."/>
            <person name="Submissions S."/>
        </authorList>
    </citation>
    <scope>NUCLEOTIDE SEQUENCE [LARGE SCALE GENOMIC DNA]</scope>
    <source>
        <strain evidence="3">DSM 12395</strain>
    </source>
</reference>
<feature type="transmembrane region" description="Helical" evidence="1">
    <location>
        <begin position="381"/>
        <end position="402"/>
    </location>
</feature>
<evidence type="ECO:0000313" key="3">
    <source>
        <dbReference type="Proteomes" id="UP000184148"/>
    </source>
</evidence>
<gene>
    <name evidence="2" type="ORF">SAMN02745133_02239</name>
</gene>
<dbReference type="OrthoDB" id="9813854at2"/>
<dbReference type="RefSeq" id="WP_073239476.1">
    <property type="nucleotide sequence ID" value="NZ_FQUY01000017.1"/>
</dbReference>
<keyword evidence="1" id="KW-0472">Membrane</keyword>
<feature type="transmembrane region" description="Helical" evidence="1">
    <location>
        <begin position="269"/>
        <end position="287"/>
    </location>
</feature>
<feature type="transmembrane region" description="Helical" evidence="1">
    <location>
        <begin position="232"/>
        <end position="257"/>
    </location>
</feature>
<protein>
    <submittedName>
        <fullName evidence="2">Benzoate membrane transport protein</fullName>
    </submittedName>
</protein>